<dbReference type="eggNOG" id="COG1929">
    <property type="taxonomic scope" value="Bacteria"/>
</dbReference>
<evidence type="ECO:0000313" key="5">
    <source>
        <dbReference type="EMBL" id="CCI81182.1"/>
    </source>
</evidence>
<dbReference type="InterPro" id="IPR018197">
    <property type="entry name" value="Glycerate_kinase_RE-like"/>
</dbReference>
<dbReference type="Proteomes" id="UP000009320">
    <property type="component" value="Unassembled WGS sequence"/>
</dbReference>
<dbReference type="STRING" id="1423758.FC41_GL001382"/>
<dbReference type="EC" id="2.7.1.31" evidence="5"/>
<keyword evidence="2 4" id="KW-0808">Transferase</keyword>
<dbReference type="GO" id="GO:0008887">
    <property type="term" value="F:glycerate kinase activity"/>
    <property type="evidence" value="ECO:0007669"/>
    <property type="project" value="UniProtKB-UniRule"/>
</dbReference>
<dbReference type="SUPFAM" id="SSF110738">
    <property type="entry name" value="Glycerate kinase I"/>
    <property type="match status" value="1"/>
</dbReference>
<keyword evidence="6" id="KW-1185">Reference proteome</keyword>
<keyword evidence="3 4" id="KW-0418">Kinase</keyword>
<evidence type="ECO:0000256" key="2">
    <source>
        <dbReference type="ARBA" id="ARBA00022679"/>
    </source>
</evidence>
<dbReference type="AlphaFoldDB" id="I7L539"/>
<dbReference type="OrthoDB" id="9774290at2"/>
<organism evidence="5 6">
    <name type="scientific">Lactobacillus hominis DSM 23910 = CRBIP 24.179</name>
    <dbReference type="NCBI Taxonomy" id="1423758"/>
    <lineage>
        <taxon>Bacteria</taxon>
        <taxon>Bacillati</taxon>
        <taxon>Bacillota</taxon>
        <taxon>Bacilli</taxon>
        <taxon>Lactobacillales</taxon>
        <taxon>Lactobacillaceae</taxon>
        <taxon>Lactobacillus</taxon>
    </lineage>
</organism>
<dbReference type="Pfam" id="PF02595">
    <property type="entry name" value="Gly_kinase"/>
    <property type="match status" value="1"/>
</dbReference>
<sequence length="380" mass="40309">MKIVIAPDSFKGSLSSNEVSTAIKTGLKKIFPEASYTSIPMADGGEGTMDALVQASNGTYFTEKILDPLNHLAQAKWGLLGDKKTAIIEMAQASGLQFVNSQTANPLKTSTFGTGQLIKKALDHGVNKIIIGLGGSATNDAGSGMTQALGAHFLDKNGDEVKACGGNLNLIQKIDLSNLDDRLAKTAIILACDVSNSLIGANGASYVFGPQKGASNEMVELLDKNLTYFSDLVKKQLHKDYAFKAGAGAAGGLGYGLMVFANAKIQSGVETVLKYTNFAKKVQDADFVFTGEGASDYQTQFGKTPFGVAKLSKRITPNCSVICLTGNMGTKIDELYGKDKIDAIFTTETGAKELRQAMKDSFDDIAIVSENIARLIKSIR</sequence>
<dbReference type="PANTHER" id="PTHR21599">
    <property type="entry name" value="GLYCERATE KINASE"/>
    <property type="match status" value="1"/>
</dbReference>
<dbReference type="PIRSF" id="PIRSF006078">
    <property type="entry name" value="GlxK"/>
    <property type="match status" value="1"/>
</dbReference>
<proteinExistence type="inferred from homology"/>
<evidence type="ECO:0000256" key="3">
    <source>
        <dbReference type="ARBA" id="ARBA00022777"/>
    </source>
</evidence>
<dbReference type="Gene3D" id="3.40.50.10350">
    <property type="entry name" value="Glycerate kinase, domain 1"/>
    <property type="match status" value="1"/>
</dbReference>
<dbReference type="GO" id="GO:0031388">
    <property type="term" value="P:organic acid phosphorylation"/>
    <property type="evidence" value="ECO:0007669"/>
    <property type="project" value="UniProtKB-UniRule"/>
</dbReference>
<comment type="similarity">
    <text evidence="1 4">Belongs to the glycerate kinase type-1 family.</text>
</comment>
<dbReference type="RefSeq" id="WP_008469838.1">
    <property type="nucleotide sequence ID" value="NZ_AYZP01000003.1"/>
</dbReference>
<dbReference type="PATRIC" id="fig|1423758.3.peg.1398"/>
<dbReference type="PANTHER" id="PTHR21599:SF0">
    <property type="entry name" value="GLYCERATE KINASE"/>
    <property type="match status" value="1"/>
</dbReference>
<reference evidence="5 6" key="1">
    <citation type="submission" date="2012-06" db="EMBL/GenBank/DDBJ databases">
        <title>Draft Genome Sequence of Lactobacillus hominis Strain CRBIP 24.179T, isolated from human intestine.</title>
        <authorList>
            <person name="Cousin S."/>
            <person name="Ma L."/>
            <person name="Bizet C."/>
            <person name="Loux V."/>
            <person name="Bouchier C."/>
            <person name="Clermont D."/>
            <person name="Creno S."/>
        </authorList>
    </citation>
    <scope>NUCLEOTIDE SEQUENCE [LARGE SCALE GENOMIC DNA]</scope>
    <source>
        <strain evidence="6">CRBIP 24.179T</strain>
    </source>
</reference>
<dbReference type="InterPro" id="IPR018193">
    <property type="entry name" value="Glyc_kinase_flavodox-like_fold"/>
</dbReference>
<evidence type="ECO:0000256" key="1">
    <source>
        <dbReference type="ARBA" id="ARBA00006284"/>
    </source>
</evidence>
<dbReference type="InterPro" id="IPR004381">
    <property type="entry name" value="Glycerate_kinase"/>
</dbReference>
<dbReference type="EMBL" id="CAKE01000002">
    <property type="protein sequence ID" value="CCI81182.1"/>
    <property type="molecule type" value="Genomic_DNA"/>
</dbReference>
<evidence type="ECO:0000313" key="6">
    <source>
        <dbReference type="Proteomes" id="UP000009320"/>
    </source>
</evidence>
<dbReference type="InterPro" id="IPR036129">
    <property type="entry name" value="Glycerate_kinase_sf"/>
</dbReference>
<comment type="caution">
    <text evidence="5">The sequence shown here is derived from an EMBL/GenBank/DDBJ whole genome shotgun (WGS) entry which is preliminary data.</text>
</comment>
<accession>I7L539</accession>
<name>I7L539_9LACO</name>
<dbReference type="NCBIfam" id="TIGR00045">
    <property type="entry name" value="glycerate kinase"/>
    <property type="match status" value="1"/>
</dbReference>
<dbReference type="Gene3D" id="3.90.1510.10">
    <property type="entry name" value="Glycerate kinase, domain 2"/>
    <property type="match status" value="1"/>
</dbReference>
<dbReference type="GeneID" id="82846458"/>
<evidence type="ECO:0000256" key="4">
    <source>
        <dbReference type="PIRNR" id="PIRNR006078"/>
    </source>
</evidence>
<protein>
    <submittedName>
        <fullName evidence="5">Glycerate kinase</fullName>
        <ecNumber evidence="5">2.7.1.31</ecNumber>
    </submittedName>
</protein>
<gene>
    <name evidence="5" type="ORF">BN55_06380</name>
</gene>